<evidence type="ECO:0000256" key="1">
    <source>
        <dbReference type="ARBA" id="ARBA00004123"/>
    </source>
</evidence>
<keyword evidence="6" id="KW-0539">Nucleus</keyword>
<comment type="similarity">
    <text evidence="2">Belongs to the REXO1/REXO3 family.</text>
</comment>
<evidence type="ECO:0000313" key="9">
    <source>
        <dbReference type="EMBL" id="CAG8697952.1"/>
    </source>
</evidence>
<dbReference type="GO" id="GO:0010629">
    <property type="term" value="P:negative regulation of gene expression"/>
    <property type="evidence" value="ECO:0007669"/>
    <property type="project" value="UniProtKB-ARBA"/>
</dbReference>
<comment type="caution">
    <text evidence="9">The sequence shown here is derived from an EMBL/GenBank/DDBJ whole genome shotgun (WGS) entry which is preliminary data.</text>
</comment>
<evidence type="ECO:0000256" key="5">
    <source>
        <dbReference type="ARBA" id="ARBA00022839"/>
    </source>
</evidence>
<dbReference type="InterPro" id="IPR013520">
    <property type="entry name" value="Ribonucl_H"/>
</dbReference>
<proteinExistence type="inferred from homology"/>
<evidence type="ECO:0000313" key="10">
    <source>
        <dbReference type="Proteomes" id="UP000789375"/>
    </source>
</evidence>
<sequence length="600" mass="68772">IENFSLIIMSNSAKRSNDFEENAESEGKKTKIRKITTAMDFFTSSRARISRDKSKPYHHKKKKARTNDATVRSRDPEFFFDVNRWKIIEIKELRNLILHLLTEEGRCPQWLYIENIQNIKKVVFLMIPGLDPSLFGITAKDAVKAERPLDWEKLLEKGLFGNPDLNPREFLPIFPQIFSHGCITRASGDAKKIYNPMGCLFNCSLSDAQKESISPRKFPDDIHERIYLCLLTPEEMIHNNYPLPTCMEKDHVLPDGWVEVPMSSSDILKNENELSRKKFRVLSVDCEMCLSNALSVLTRVSIVDIDCNVVYDELVMPEEPITDYLTPYSGITEERLKGVTTTIKDVQNRLLELVECDTVLVGHSLECDLKALKVFVPFRYTSILYTNPGGIFNKSSLKMLAHQWLNRSIQVGGVIAGHDSVEDAKATMDLVKLKLNDGLDFDKSYESIIQRLERYNKTSAFIDYGGKVQLLGASAKRSITCTNDDEVSSGILNSVTDKSNHYHNFIWGKFKDLEDLPEHIEDRLTTLKRFNERIANIYSSLPVYTAFIISSCSGDTREWKRKKLNDGINWTLQDQEIYEKQLLKGKLGLTFFRIKSDTKT</sequence>
<dbReference type="InterPro" id="IPR012337">
    <property type="entry name" value="RNaseH-like_sf"/>
</dbReference>
<dbReference type="GO" id="GO:0004527">
    <property type="term" value="F:exonuclease activity"/>
    <property type="evidence" value="ECO:0007669"/>
    <property type="project" value="UniProtKB-KW"/>
</dbReference>
<dbReference type="FunFam" id="3.30.420.10:FF:000031">
    <property type="entry name" value="RNA exonuclease 1"/>
    <property type="match status" value="1"/>
</dbReference>
<evidence type="ECO:0000256" key="4">
    <source>
        <dbReference type="ARBA" id="ARBA00022801"/>
    </source>
</evidence>
<dbReference type="PANTHER" id="PTHR12801">
    <property type="entry name" value="RNA EXONUCLEASE REXO1 / RECO3 FAMILY MEMBER-RELATED"/>
    <property type="match status" value="1"/>
</dbReference>
<dbReference type="Gene3D" id="3.30.420.10">
    <property type="entry name" value="Ribonuclease H-like superfamily/Ribonuclease H"/>
    <property type="match status" value="1"/>
</dbReference>
<dbReference type="Proteomes" id="UP000789375">
    <property type="component" value="Unassembled WGS sequence"/>
</dbReference>
<reference evidence="9" key="1">
    <citation type="submission" date="2021-06" db="EMBL/GenBank/DDBJ databases">
        <authorList>
            <person name="Kallberg Y."/>
            <person name="Tangrot J."/>
            <person name="Rosling A."/>
        </authorList>
    </citation>
    <scope>NUCLEOTIDE SEQUENCE</scope>
    <source>
        <strain evidence="9">87-6 pot B 2015</strain>
    </source>
</reference>
<dbReference type="InterPro" id="IPR036397">
    <property type="entry name" value="RNaseH_sf"/>
</dbReference>
<keyword evidence="10" id="KW-1185">Reference proteome</keyword>
<dbReference type="GO" id="GO:0005634">
    <property type="term" value="C:nucleus"/>
    <property type="evidence" value="ECO:0007669"/>
    <property type="project" value="UniProtKB-SubCell"/>
</dbReference>
<evidence type="ECO:0000256" key="2">
    <source>
        <dbReference type="ARBA" id="ARBA00006357"/>
    </source>
</evidence>
<name>A0A9N9HNE3_FUNMO</name>
<evidence type="ECO:0000256" key="3">
    <source>
        <dbReference type="ARBA" id="ARBA00022722"/>
    </source>
</evidence>
<evidence type="ECO:0000259" key="8">
    <source>
        <dbReference type="SMART" id="SM00479"/>
    </source>
</evidence>
<keyword evidence="3" id="KW-0540">Nuclease</keyword>
<dbReference type="SMART" id="SM00479">
    <property type="entry name" value="EXOIII"/>
    <property type="match status" value="1"/>
</dbReference>
<dbReference type="Pfam" id="PF00929">
    <property type="entry name" value="RNase_T"/>
    <property type="match status" value="1"/>
</dbReference>
<keyword evidence="4" id="KW-0378">Hydrolase</keyword>
<keyword evidence="5" id="KW-0269">Exonuclease</keyword>
<evidence type="ECO:0000256" key="7">
    <source>
        <dbReference type="SAM" id="MobiDB-lite"/>
    </source>
</evidence>
<dbReference type="PANTHER" id="PTHR12801:SF115">
    <property type="entry name" value="FI18136P1-RELATED"/>
    <property type="match status" value="1"/>
</dbReference>
<dbReference type="GO" id="GO:0003676">
    <property type="term" value="F:nucleic acid binding"/>
    <property type="evidence" value="ECO:0007669"/>
    <property type="project" value="InterPro"/>
</dbReference>
<dbReference type="AlphaFoldDB" id="A0A9N9HNE3"/>
<dbReference type="InterPro" id="IPR034922">
    <property type="entry name" value="REX1-like_exo"/>
</dbReference>
<feature type="non-terminal residue" evidence="9">
    <location>
        <position position="600"/>
    </location>
</feature>
<dbReference type="SUPFAM" id="SSF53098">
    <property type="entry name" value="Ribonuclease H-like"/>
    <property type="match status" value="1"/>
</dbReference>
<dbReference type="CDD" id="cd06145">
    <property type="entry name" value="REX1_like"/>
    <property type="match status" value="1"/>
</dbReference>
<accession>A0A9N9HNE3</accession>
<evidence type="ECO:0000256" key="6">
    <source>
        <dbReference type="ARBA" id="ARBA00023242"/>
    </source>
</evidence>
<gene>
    <name evidence="9" type="ORF">FMOSSE_LOCUS13676</name>
</gene>
<organism evidence="9 10">
    <name type="scientific">Funneliformis mosseae</name>
    <name type="common">Endomycorrhizal fungus</name>
    <name type="synonym">Glomus mosseae</name>
    <dbReference type="NCBI Taxonomy" id="27381"/>
    <lineage>
        <taxon>Eukaryota</taxon>
        <taxon>Fungi</taxon>
        <taxon>Fungi incertae sedis</taxon>
        <taxon>Mucoromycota</taxon>
        <taxon>Glomeromycotina</taxon>
        <taxon>Glomeromycetes</taxon>
        <taxon>Glomerales</taxon>
        <taxon>Glomeraceae</taxon>
        <taxon>Funneliformis</taxon>
    </lineage>
</organism>
<protein>
    <submittedName>
        <fullName evidence="9">4156_t:CDS:1</fullName>
    </submittedName>
</protein>
<feature type="domain" description="Exonuclease" evidence="8">
    <location>
        <begin position="280"/>
        <end position="440"/>
    </location>
</feature>
<dbReference type="EMBL" id="CAJVPP010008580">
    <property type="protein sequence ID" value="CAG8697952.1"/>
    <property type="molecule type" value="Genomic_DNA"/>
</dbReference>
<feature type="region of interest" description="Disordered" evidence="7">
    <location>
        <begin position="49"/>
        <end position="68"/>
    </location>
</feature>
<dbReference type="InterPro" id="IPR047021">
    <property type="entry name" value="REXO1/3/4-like"/>
</dbReference>
<comment type="subcellular location">
    <subcellularLocation>
        <location evidence="1">Nucleus</location>
    </subcellularLocation>
</comment>